<reference evidence="1" key="2">
    <citation type="submission" date="2020-08" db="EMBL/GenBank/DDBJ databases">
        <authorList>
            <person name="Chen M."/>
            <person name="Teng W."/>
            <person name="Zhao L."/>
            <person name="Hu C."/>
            <person name="Zhou Y."/>
            <person name="Han B."/>
            <person name="Song L."/>
            <person name="Shu W."/>
        </authorList>
    </citation>
    <scope>NUCLEOTIDE SEQUENCE</scope>
    <source>
        <strain evidence="1">FACHB-1375</strain>
    </source>
</reference>
<keyword evidence="2" id="KW-1185">Reference proteome</keyword>
<dbReference type="InterPro" id="IPR013321">
    <property type="entry name" value="Arc_rbn_hlx_hlx"/>
</dbReference>
<sequence>MNSRNQETKGTLVTRRDDPGYAQVSGYIPKELALRFKVACTEDETTQSEGLEEAVQLWLEKRERTKHNRSGGS</sequence>
<dbReference type="AlphaFoldDB" id="A0A926VM44"/>
<dbReference type="EMBL" id="JACJPW010000101">
    <property type="protein sequence ID" value="MBD2184979.1"/>
    <property type="molecule type" value="Genomic_DNA"/>
</dbReference>
<proteinExistence type="predicted"/>
<reference evidence="1" key="1">
    <citation type="journal article" date="2015" name="ISME J.">
        <title>Draft Genome Sequence of Streptomyces incarnatus NRRL8089, which Produces the Nucleoside Antibiotic Sinefungin.</title>
        <authorList>
            <person name="Oshima K."/>
            <person name="Hattori M."/>
            <person name="Shimizu H."/>
            <person name="Fukuda K."/>
            <person name="Nemoto M."/>
            <person name="Inagaki K."/>
            <person name="Tamura T."/>
        </authorList>
    </citation>
    <scope>NUCLEOTIDE SEQUENCE</scope>
    <source>
        <strain evidence="1">FACHB-1375</strain>
    </source>
</reference>
<name>A0A926VM44_9CYAN</name>
<dbReference type="RefSeq" id="WP_190472439.1">
    <property type="nucleotide sequence ID" value="NZ_JACJPW010000101.1"/>
</dbReference>
<dbReference type="Gene3D" id="1.10.1220.10">
    <property type="entry name" value="Met repressor-like"/>
    <property type="match status" value="1"/>
</dbReference>
<dbReference type="SUPFAM" id="SSF47598">
    <property type="entry name" value="Ribbon-helix-helix"/>
    <property type="match status" value="1"/>
</dbReference>
<dbReference type="Proteomes" id="UP000641646">
    <property type="component" value="Unassembled WGS sequence"/>
</dbReference>
<dbReference type="InterPro" id="IPR010985">
    <property type="entry name" value="Ribbon_hlx_hlx"/>
</dbReference>
<evidence type="ECO:0000313" key="1">
    <source>
        <dbReference type="EMBL" id="MBD2184979.1"/>
    </source>
</evidence>
<accession>A0A926VM44</accession>
<dbReference type="GO" id="GO:0006355">
    <property type="term" value="P:regulation of DNA-templated transcription"/>
    <property type="evidence" value="ECO:0007669"/>
    <property type="project" value="InterPro"/>
</dbReference>
<evidence type="ECO:0008006" key="3">
    <source>
        <dbReference type="Google" id="ProtNLM"/>
    </source>
</evidence>
<gene>
    <name evidence="1" type="ORF">H6G03_28560</name>
</gene>
<organism evidence="1 2">
    <name type="scientific">Aerosakkonema funiforme FACHB-1375</name>
    <dbReference type="NCBI Taxonomy" id="2949571"/>
    <lineage>
        <taxon>Bacteria</taxon>
        <taxon>Bacillati</taxon>
        <taxon>Cyanobacteriota</taxon>
        <taxon>Cyanophyceae</taxon>
        <taxon>Oscillatoriophycideae</taxon>
        <taxon>Aerosakkonematales</taxon>
        <taxon>Aerosakkonemataceae</taxon>
        <taxon>Aerosakkonema</taxon>
    </lineage>
</organism>
<protein>
    <recommendedName>
        <fullName evidence="3">CopG family transcriptional regulator</fullName>
    </recommendedName>
</protein>
<evidence type="ECO:0000313" key="2">
    <source>
        <dbReference type="Proteomes" id="UP000641646"/>
    </source>
</evidence>
<comment type="caution">
    <text evidence="1">The sequence shown here is derived from an EMBL/GenBank/DDBJ whole genome shotgun (WGS) entry which is preliminary data.</text>
</comment>